<keyword evidence="1" id="KW-0175">Coiled coil</keyword>
<dbReference type="PATRIC" id="fig|287.1484.peg.4722"/>
<evidence type="ECO:0000313" key="2">
    <source>
        <dbReference type="EMBL" id="ACD39257.1"/>
    </source>
</evidence>
<evidence type="ECO:0000256" key="1">
    <source>
        <dbReference type="SAM" id="Coils"/>
    </source>
</evidence>
<gene>
    <name evidence="2" type="ORF">PACL_0469</name>
</gene>
<sequence>MSLPINALKDDELLHYSQFDSGAADELARRLATGDLHIVDELSELEEYARELEEGKEEADDDLEVERAKCRDAIAVLEATVQFKPKTVDDALHAIRSAIEILEG</sequence>
<reference evidence="2" key="1">
    <citation type="journal article" date="2008" name="Genomics">
        <title>Large-insert genome analysis technology detects structural variation in Pseudomonas aeruginosa clinical strains from cystic fibrosis patients.</title>
        <authorList>
            <person name="Hayden H.S."/>
            <person name="Gillett W."/>
            <person name="Saenphimmachak C."/>
            <person name="Lim R."/>
            <person name="Zhou Y."/>
            <person name="Jacobs M.A."/>
            <person name="Chang J."/>
            <person name="Rohmer L."/>
            <person name="D'Argenio D.A."/>
            <person name="Palmieri A."/>
            <person name="Levy R."/>
            <person name="Haugen E."/>
            <person name="Wong G.K."/>
            <person name="Brittnacher M.J."/>
            <person name="Burns J.L."/>
            <person name="Miller S.I."/>
            <person name="Olson M.V."/>
            <person name="Kaul R."/>
        </authorList>
    </citation>
    <scope>NUCLEOTIDE SEQUENCE</scope>
    <source>
        <strain evidence="2">PACS171b</strain>
    </source>
</reference>
<dbReference type="AlphaFoldDB" id="B3G2J5"/>
<proteinExistence type="predicted"/>
<dbReference type="EMBL" id="EU595751">
    <property type="protein sequence ID" value="ACD39257.1"/>
    <property type="molecule type" value="Genomic_DNA"/>
</dbReference>
<accession>B3G2J5</accession>
<protein>
    <submittedName>
        <fullName evidence="2">Uncharacterized protein</fullName>
    </submittedName>
</protein>
<feature type="coiled-coil region" evidence="1">
    <location>
        <begin position="38"/>
        <end position="69"/>
    </location>
</feature>
<name>B3G2J5_PSEAI</name>
<organism evidence="2">
    <name type="scientific">Pseudomonas aeruginosa</name>
    <dbReference type="NCBI Taxonomy" id="287"/>
    <lineage>
        <taxon>Bacteria</taxon>
        <taxon>Pseudomonadati</taxon>
        <taxon>Pseudomonadota</taxon>
        <taxon>Gammaproteobacteria</taxon>
        <taxon>Pseudomonadales</taxon>
        <taxon>Pseudomonadaceae</taxon>
        <taxon>Pseudomonas</taxon>
    </lineage>
</organism>
<dbReference type="RefSeq" id="WP_170955100.1">
    <property type="nucleotide sequence ID" value="NZ_CAADLD010000831.1"/>
</dbReference>